<dbReference type="Proteomes" id="UP001341840">
    <property type="component" value="Unassembled WGS sequence"/>
</dbReference>
<keyword evidence="2" id="KW-1185">Reference proteome</keyword>
<dbReference type="EMBL" id="JASCZI010241709">
    <property type="protein sequence ID" value="MED6205476.1"/>
    <property type="molecule type" value="Genomic_DNA"/>
</dbReference>
<reference evidence="1 2" key="1">
    <citation type="journal article" date="2023" name="Plants (Basel)">
        <title>Bridging the Gap: Combining Genomics and Transcriptomics Approaches to Understand Stylosanthes scabra, an Orphan Legume from the Brazilian Caatinga.</title>
        <authorList>
            <person name="Ferreira-Neto J.R.C."/>
            <person name="da Silva M.D."/>
            <person name="Binneck E."/>
            <person name="de Melo N.F."/>
            <person name="da Silva R.H."/>
            <person name="de Melo A.L.T.M."/>
            <person name="Pandolfi V."/>
            <person name="Bustamante F.O."/>
            <person name="Brasileiro-Vidal A.C."/>
            <person name="Benko-Iseppon A.M."/>
        </authorList>
    </citation>
    <scope>NUCLEOTIDE SEQUENCE [LARGE SCALE GENOMIC DNA]</scope>
    <source>
        <tissue evidence="1">Leaves</tissue>
    </source>
</reference>
<dbReference type="PANTHER" id="PTHR46692:SF1">
    <property type="entry name" value="NUCLEOSIDE HYDROLASE 3-RELATED"/>
    <property type="match status" value="1"/>
</dbReference>
<comment type="caution">
    <text evidence="1">The sequence shown here is derived from an EMBL/GenBank/DDBJ whole genome shotgun (WGS) entry which is preliminary data.</text>
</comment>
<accession>A0ABU6Y6I8</accession>
<dbReference type="PANTHER" id="PTHR46692">
    <property type="entry name" value="INOSINE-URIDINE PREFERRING NUCLEOSIDE HYDROLASE FAMILY PROTEIN"/>
    <property type="match status" value="1"/>
</dbReference>
<proteinExistence type="predicted"/>
<gene>
    <name evidence="1" type="ORF">PIB30_018078</name>
</gene>
<organism evidence="1 2">
    <name type="scientific">Stylosanthes scabra</name>
    <dbReference type="NCBI Taxonomy" id="79078"/>
    <lineage>
        <taxon>Eukaryota</taxon>
        <taxon>Viridiplantae</taxon>
        <taxon>Streptophyta</taxon>
        <taxon>Embryophyta</taxon>
        <taxon>Tracheophyta</taxon>
        <taxon>Spermatophyta</taxon>
        <taxon>Magnoliopsida</taxon>
        <taxon>eudicotyledons</taxon>
        <taxon>Gunneridae</taxon>
        <taxon>Pentapetalae</taxon>
        <taxon>rosids</taxon>
        <taxon>fabids</taxon>
        <taxon>Fabales</taxon>
        <taxon>Fabaceae</taxon>
        <taxon>Papilionoideae</taxon>
        <taxon>50 kb inversion clade</taxon>
        <taxon>dalbergioids sensu lato</taxon>
        <taxon>Dalbergieae</taxon>
        <taxon>Pterocarpus clade</taxon>
        <taxon>Stylosanthes</taxon>
    </lineage>
</organism>
<name>A0ABU6Y6I8_9FABA</name>
<evidence type="ECO:0000313" key="1">
    <source>
        <dbReference type="EMBL" id="MED6205476.1"/>
    </source>
</evidence>
<protein>
    <submittedName>
        <fullName evidence="1">Uncharacterized protein</fullName>
    </submittedName>
</protein>
<evidence type="ECO:0000313" key="2">
    <source>
        <dbReference type="Proteomes" id="UP001341840"/>
    </source>
</evidence>
<sequence length="133" mass="15238">MFQKTATKTPEAMFSKRLLSRLYRLKQIHERYQHMDTFLGEILGAVVIGDNHLSLSPKFEVKPIKVLADSVESSDGKIVVDEEHGKLVRILRQVDVKGYHNLYAEKLSDQNQSAKIASFEEQKRKWSIPPAQS</sequence>